<name>A0A9P5PH96_9AGAR</name>
<protein>
    <submittedName>
        <fullName evidence="1">Uncharacterized protein</fullName>
    </submittedName>
</protein>
<proteinExistence type="predicted"/>
<gene>
    <name evidence="1" type="ORF">BDP27DRAFT_1426422</name>
</gene>
<evidence type="ECO:0000313" key="1">
    <source>
        <dbReference type="EMBL" id="KAF9063863.1"/>
    </source>
</evidence>
<sequence>MLPFVASLTLEIPPTITIDKPFPVNWTASPEDQDFWLYLGTEEFPGIPRVLLEQIGGPFVLFESQSGTATVDKTELAIYAIAIFDFKTEAKSKPFVVLPPEA</sequence>
<keyword evidence="2" id="KW-1185">Reference proteome</keyword>
<dbReference type="EMBL" id="JADNRY010000136">
    <property type="protein sequence ID" value="KAF9063863.1"/>
    <property type="molecule type" value="Genomic_DNA"/>
</dbReference>
<accession>A0A9P5PH96</accession>
<dbReference type="Proteomes" id="UP000772434">
    <property type="component" value="Unassembled WGS sequence"/>
</dbReference>
<evidence type="ECO:0000313" key="2">
    <source>
        <dbReference type="Proteomes" id="UP000772434"/>
    </source>
</evidence>
<dbReference type="AlphaFoldDB" id="A0A9P5PH96"/>
<comment type="caution">
    <text evidence="1">The sequence shown here is derived from an EMBL/GenBank/DDBJ whole genome shotgun (WGS) entry which is preliminary data.</text>
</comment>
<organism evidence="1 2">
    <name type="scientific">Rhodocollybia butyracea</name>
    <dbReference type="NCBI Taxonomy" id="206335"/>
    <lineage>
        <taxon>Eukaryota</taxon>
        <taxon>Fungi</taxon>
        <taxon>Dikarya</taxon>
        <taxon>Basidiomycota</taxon>
        <taxon>Agaricomycotina</taxon>
        <taxon>Agaricomycetes</taxon>
        <taxon>Agaricomycetidae</taxon>
        <taxon>Agaricales</taxon>
        <taxon>Marasmiineae</taxon>
        <taxon>Omphalotaceae</taxon>
        <taxon>Rhodocollybia</taxon>
    </lineage>
</organism>
<reference evidence="1" key="1">
    <citation type="submission" date="2020-11" db="EMBL/GenBank/DDBJ databases">
        <authorList>
            <consortium name="DOE Joint Genome Institute"/>
            <person name="Ahrendt S."/>
            <person name="Riley R."/>
            <person name="Andreopoulos W."/>
            <person name="Labutti K."/>
            <person name="Pangilinan J."/>
            <person name="Ruiz-Duenas F.J."/>
            <person name="Barrasa J.M."/>
            <person name="Sanchez-Garcia M."/>
            <person name="Camarero S."/>
            <person name="Miyauchi S."/>
            <person name="Serrano A."/>
            <person name="Linde D."/>
            <person name="Babiker R."/>
            <person name="Drula E."/>
            <person name="Ayuso-Fernandez I."/>
            <person name="Pacheco R."/>
            <person name="Padilla G."/>
            <person name="Ferreira P."/>
            <person name="Barriuso J."/>
            <person name="Kellner H."/>
            <person name="Castanera R."/>
            <person name="Alfaro M."/>
            <person name="Ramirez L."/>
            <person name="Pisabarro A.G."/>
            <person name="Kuo A."/>
            <person name="Tritt A."/>
            <person name="Lipzen A."/>
            <person name="He G."/>
            <person name="Yan M."/>
            <person name="Ng V."/>
            <person name="Cullen D."/>
            <person name="Martin F."/>
            <person name="Rosso M.-N."/>
            <person name="Henrissat B."/>
            <person name="Hibbett D."/>
            <person name="Martinez A.T."/>
            <person name="Grigoriev I.V."/>
        </authorList>
    </citation>
    <scope>NUCLEOTIDE SEQUENCE</scope>
    <source>
        <strain evidence="1">AH 40177</strain>
    </source>
</reference>